<dbReference type="Pfam" id="PF13715">
    <property type="entry name" value="CarbopepD_reg_2"/>
    <property type="match status" value="1"/>
</dbReference>
<name>A0A840EPF5_9FLAO</name>
<keyword evidence="4 7" id="KW-0812">Transmembrane</keyword>
<evidence type="ECO:0000256" key="4">
    <source>
        <dbReference type="ARBA" id="ARBA00022692"/>
    </source>
</evidence>
<dbReference type="InterPro" id="IPR008969">
    <property type="entry name" value="CarboxyPept-like_regulatory"/>
</dbReference>
<evidence type="ECO:0000256" key="7">
    <source>
        <dbReference type="PROSITE-ProRule" id="PRU01360"/>
    </source>
</evidence>
<gene>
    <name evidence="9" type="ORF">GGR32_000757</name>
</gene>
<evidence type="ECO:0000256" key="1">
    <source>
        <dbReference type="ARBA" id="ARBA00004571"/>
    </source>
</evidence>
<evidence type="ECO:0000256" key="6">
    <source>
        <dbReference type="ARBA" id="ARBA00023237"/>
    </source>
</evidence>
<comment type="caution">
    <text evidence="9">The sequence shown here is derived from an EMBL/GenBank/DDBJ whole genome shotgun (WGS) entry which is preliminary data.</text>
</comment>
<accession>A0A840EPF5</accession>
<dbReference type="NCBIfam" id="TIGR04056">
    <property type="entry name" value="OMP_RagA_SusC"/>
    <property type="match status" value="1"/>
</dbReference>
<dbReference type="Gene3D" id="2.60.40.1120">
    <property type="entry name" value="Carboxypeptidase-like, regulatory domain"/>
    <property type="match status" value="1"/>
</dbReference>
<comment type="subcellular location">
    <subcellularLocation>
        <location evidence="1 7">Cell outer membrane</location>
        <topology evidence="1 7">Multi-pass membrane protein</topology>
    </subcellularLocation>
</comment>
<evidence type="ECO:0000256" key="5">
    <source>
        <dbReference type="ARBA" id="ARBA00023136"/>
    </source>
</evidence>
<comment type="similarity">
    <text evidence="7">Belongs to the TonB-dependent receptor family.</text>
</comment>
<dbReference type="Pfam" id="PF07715">
    <property type="entry name" value="Plug"/>
    <property type="match status" value="1"/>
</dbReference>
<dbReference type="RefSeq" id="WP_183476604.1">
    <property type="nucleotide sequence ID" value="NZ_JACIFO010000002.1"/>
</dbReference>
<dbReference type="InterPro" id="IPR039426">
    <property type="entry name" value="TonB-dep_rcpt-like"/>
</dbReference>
<dbReference type="SUPFAM" id="SSF56935">
    <property type="entry name" value="Porins"/>
    <property type="match status" value="1"/>
</dbReference>
<evidence type="ECO:0000256" key="3">
    <source>
        <dbReference type="ARBA" id="ARBA00022452"/>
    </source>
</evidence>
<keyword evidence="5 7" id="KW-0472">Membrane</keyword>
<dbReference type="GO" id="GO:0009279">
    <property type="term" value="C:cell outer membrane"/>
    <property type="evidence" value="ECO:0007669"/>
    <property type="project" value="UniProtKB-SubCell"/>
</dbReference>
<dbReference type="InterPro" id="IPR012910">
    <property type="entry name" value="Plug_dom"/>
</dbReference>
<dbReference type="InterPro" id="IPR023997">
    <property type="entry name" value="TonB-dep_OMP_SusC/RagA_CS"/>
</dbReference>
<dbReference type="SUPFAM" id="SSF49464">
    <property type="entry name" value="Carboxypeptidase regulatory domain-like"/>
    <property type="match status" value="1"/>
</dbReference>
<keyword evidence="10" id="KW-1185">Reference proteome</keyword>
<dbReference type="EMBL" id="JACIFO010000002">
    <property type="protein sequence ID" value="MBB4118483.1"/>
    <property type="molecule type" value="Genomic_DNA"/>
</dbReference>
<dbReference type="Proteomes" id="UP000553034">
    <property type="component" value="Unassembled WGS sequence"/>
</dbReference>
<evidence type="ECO:0000313" key="9">
    <source>
        <dbReference type="EMBL" id="MBB4118483.1"/>
    </source>
</evidence>
<evidence type="ECO:0000259" key="8">
    <source>
        <dbReference type="Pfam" id="PF07715"/>
    </source>
</evidence>
<keyword evidence="6 7" id="KW-0998">Cell outer membrane</keyword>
<reference evidence="9 10" key="1">
    <citation type="submission" date="2020-08" db="EMBL/GenBank/DDBJ databases">
        <title>Genomic Encyclopedia of Type Strains, Phase IV (KMG-IV): sequencing the most valuable type-strain genomes for metagenomic binning, comparative biology and taxonomic classification.</title>
        <authorList>
            <person name="Goeker M."/>
        </authorList>
    </citation>
    <scope>NUCLEOTIDE SEQUENCE [LARGE SCALE GENOMIC DNA]</scope>
    <source>
        <strain evidence="9 10">DSM 29568</strain>
    </source>
</reference>
<protein>
    <submittedName>
        <fullName evidence="9">TonB-linked SusC/RagA family outer membrane protein</fullName>
    </submittedName>
</protein>
<dbReference type="PROSITE" id="PS52016">
    <property type="entry name" value="TONB_DEPENDENT_REC_3"/>
    <property type="match status" value="1"/>
</dbReference>
<sequence>MKKTLLSRVAMLAVFKKVAFFILLTFISTLNAANGNFQQSKISLDVSDTTIFEVFSIIEKEANYRFVYSVNDVDVNKKVSIKVTNVDIESFLTSLLPSKHLTFDVRGNQVIIKSKTKKSTKKTTSSQNNVNSSAFQQQIIEGLVLDQEAMPLPGVNVIIKNARRGTTTDLDGQFRIKATPNDTLVFSFVGFAKQEIPVGSKQHMEVTLVMDGQLSEVVITSSYGTKQRKEHLVSSTYTVGKDEIKNLPLERIDKLLDGIVPGLQYSPQSDNTSSARSRYSVSIRGDASLSASNEPLWILDGTPLYTGGKTNMTGMSTSVSPLSYINPEDIESITVLKDAAATTLYGADGANGVILITTKKGEKGETRFNVSARKGLSFIAENTRFKVLNGQQYMGLAQEAYTNTNRDINYFPFTDNALNTYSNTNVDWYDVFYDQGETSQIGISASGGSERNSYYISGGYYEEKSTLIGNKQQRFSIRANNNIDFTDKMNIDLSLGASYNVNELFTPGNDYYENLPIISPYNEDGSFRQYYRVINGYNPDGTPKWEDRRFFNSLARREQNDDRQRGFAFQGNLKYNYEFLEGISYRLQLGVDYLSSNENRYHSMKNWSGKDQDGNRVGYASLINQDYLKWLTTHLLTVNKTINEHSINGLLGYELMKDNTRLVSANGSGFVNDHVRSVGYAAEQDGGSNFREKARMSYFGNLTYSYDGRYNATLVVRRDGNSGFGEDVRWGNFASLGAAWNIHNENFFSSDYINALKLKASYGSNGNSRIGSVESMGVYGYGDAHNYAGLPGAGMESSPNPSLSWETTYMTNLGVELKAFDKRVNLIVEAYRNKTDRLISDLDVSRTTGDVRVYRNIGAIENKGIEVTLNTINWRNEDFIWSTTIMASHNRNKLLSLFNDIPKNNGNKRWEVGEDSNAYYLIRWAGVDPRDGYPLWYDKNGNITREYSVDNRVVYKTSTPDLFGSITNNFSYKNFNLRVQASYMLGGYGFSSFGRGVSSDGLNIEHQNQSVNQLDHWGEPGDLALSPVPLWGVSTKSVMNSTRFLYNKTHIRLQNVSLGYTMKREITEKLGLQNLTLTLIGDNLGIWTPYDKKNRNSYKNNISGFPMETSISFGLNASF</sequence>
<dbReference type="NCBIfam" id="TIGR04057">
    <property type="entry name" value="SusC_RagA_signa"/>
    <property type="match status" value="1"/>
</dbReference>
<dbReference type="InterPro" id="IPR023996">
    <property type="entry name" value="TonB-dep_OMP_SusC/RagA"/>
</dbReference>
<evidence type="ECO:0000313" key="10">
    <source>
        <dbReference type="Proteomes" id="UP000553034"/>
    </source>
</evidence>
<dbReference type="InterPro" id="IPR036942">
    <property type="entry name" value="Beta-barrel_TonB_sf"/>
</dbReference>
<dbReference type="Gene3D" id="2.40.170.20">
    <property type="entry name" value="TonB-dependent receptor, beta-barrel domain"/>
    <property type="match status" value="1"/>
</dbReference>
<proteinExistence type="inferred from homology"/>
<dbReference type="AlphaFoldDB" id="A0A840EPF5"/>
<evidence type="ECO:0000256" key="2">
    <source>
        <dbReference type="ARBA" id="ARBA00022448"/>
    </source>
</evidence>
<keyword evidence="3 7" id="KW-1134">Transmembrane beta strand</keyword>
<dbReference type="Gene3D" id="2.170.130.10">
    <property type="entry name" value="TonB-dependent receptor, plug domain"/>
    <property type="match status" value="1"/>
</dbReference>
<keyword evidence="2 7" id="KW-0813">Transport</keyword>
<feature type="domain" description="TonB-dependent receptor plug" evidence="8">
    <location>
        <begin position="231"/>
        <end position="353"/>
    </location>
</feature>
<dbReference type="InterPro" id="IPR037066">
    <property type="entry name" value="Plug_dom_sf"/>
</dbReference>
<organism evidence="9 10">
    <name type="scientific">Mesonia hippocampi</name>
    <dbReference type="NCBI Taxonomy" id="1628250"/>
    <lineage>
        <taxon>Bacteria</taxon>
        <taxon>Pseudomonadati</taxon>
        <taxon>Bacteroidota</taxon>
        <taxon>Flavobacteriia</taxon>
        <taxon>Flavobacteriales</taxon>
        <taxon>Flavobacteriaceae</taxon>
        <taxon>Mesonia</taxon>
    </lineage>
</organism>